<keyword evidence="2" id="KW-0813">Transport</keyword>
<keyword evidence="3" id="KW-0050">Antiport</keyword>
<evidence type="ECO:0000256" key="6">
    <source>
        <dbReference type="ARBA" id="ARBA00022989"/>
    </source>
</evidence>
<dbReference type="Proteomes" id="UP000517523">
    <property type="component" value="Unassembled WGS sequence"/>
</dbReference>
<keyword evidence="8 10" id="KW-0472">Membrane</keyword>
<evidence type="ECO:0000256" key="3">
    <source>
        <dbReference type="ARBA" id="ARBA00022449"/>
    </source>
</evidence>
<feature type="region of interest" description="Disordered" evidence="9">
    <location>
        <begin position="489"/>
        <end position="516"/>
    </location>
</feature>
<feature type="transmembrane region" description="Helical" evidence="10">
    <location>
        <begin position="330"/>
        <end position="351"/>
    </location>
</feature>
<evidence type="ECO:0000256" key="10">
    <source>
        <dbReference type="SAM" id="Phobius"/>
    </source>
</evidence>
<dbReference type="Gene3D" id="1.20.1530.20">
    <property type="match status" value="1"/>
</dbReference>
<keyword evidence="4" id="KW-1003">Cell membrane</keyword>
<feature type="compositionally biased region" description="Basic and acidic residues" evidence="9">
    <location>
        <begin position="489"/>
        <end position="498"/>
    </location>
</feature>
<name>A0A839U1U1_9BACL</name>
<dbReference type="SUPFAM" id="SSF116726">
    <property type="entry name" value="TrkA C-terminal domain-like"/>
    <property type="match status" value="1"/>
</dbReference>
<evidence type="ECO:0000256" key="7">
    <source>
        <dbReference type="ARBA" id="ARBA00023065"/>
    </source>
</evidence>
<evidence type="ECO:0000256" key="8">
    <source>
        <dbReference type="ARBA" id="ARBA00023136"/>
    </source>
</evidence>
<feature type="transmembrane region" description="Helical" evidence="10">
    <location>
        <begin position="119"/>
        <end position="138"/>
    </location>
</feature>
<dbReference type="Pfam" id="PF02080">
    <property type="entry name" value="TrkA_C"/>
    <property type="match status" value="1"/>
</dbReference>
<sequence>MDSTTLVNSLVLLMASLLLVGVLTTKFSSRFGMPALVLFIVVGMLITRFVYFDNVLITQIVGILALIVILFEGGMQTKFADIKPVIKPALSLATVGVLLTTFIVGVCAKYILGVSWVEGFLFGAIVGSTDAAAVFSVLGGKNIKKRLTSTLEAESGSNDPMAVFLTVSLIEYHQHPEAEIFQMILSFFWEMGIGLVMGLLIGRLAVYVINKINFDSSGLYPVMALGFAILAYSATSVIHGSGLLAVYVTAIVMGNSDLAYGRSIMHFNQGFGWMMQIVMFVLLGLLVFPTELPGIVGEGLLLSLILMLIARPVGVFLSTLGMKYSFREKLLISWAGLRGAVPIVLATYPMLAEMEHGRLFFNVVFFVVLTSAIIQGATISPFAGMLGLAGEMKPSNPSLLELTALGKAKSEINHVDVNETMAIAGKEISELDLPEDILFTAIIRNEQIIAPRGNTRIESGDTVYVLSPKAKRKQVKAILTSPALPVVHLNEEKQKPEEATNIIPPKNPGDPPEQET</sequence>
<dbReference type="InterPro" id="IPR006037">
    <property type="entry name" value="RCK_C"/>
</dbReference>
<feature type="transmembrane region" description="Helical" evidence="10">
    <location>
        <begin position="271"/>
        <end position="288"/>
    </location>
</feature>
<feature type="domain" description="RCK C-terminal" evidence="11">
    <location>
        <begin position="400"/>
        <end position="481"/>
    </location>
</feature>
<dbReference type="GO" id="GO:1902600">
    <property type="term" value="P:proton transmembrane transport"/>
    <property type="evidence" value="ECO:0007669"/>
    <property type="project" value="InterPro"/>
</dbReference>
<dbReference type="RefSeq" id="WP_183586771.1">
    <property type="nucleotide sequence ID" value="NZ_JACHXJ010000007.1"/>
</dbReference>
<dbReference type="InterPro" id="IPR006153">
    <property type="entry name" value="Cation/H_exchanger_TM"/>
</dbReference>
<feature type="compositionally biased region" description="Pro residues" evidence="9">
    <location>
        <begin position="505"/>
        <end position="516"/>
    </location>
</feature>
<protein>
    <submittedName>
        <fullName evidence="12">Cell volume regulation protein A</fullName>
    </submittedName>
</protein>
<evidence type="ECO:0000313" key="13">
    <source>
        <dbReference type="Proteomes" id="UP000517523"/>
    </source>
</evidence>
<feature type="transmembrane region" description="Helical" evidence="10">
    <location>
        <begin position="57"/>
        <end position="77"/>
    </location>
</feature>
<dbReference type="InterPro" id="IPR038770">
    <property type="entry name" value="Na+/solute_symporter_sf"/>
</dbReference>
<dbReference type="AlphaFoldDB" id="A0A839U1U1"/>
<dbReference type="GO" id="GO:0008324">
    <property type="term" value="F:monoatomic cation transmembrane transporter activity"/>
    <property type="evidence" value="ECO:0007669"/>
    <property type="project" value="InterPro"/>
</dbReference>
<comment type="caution">
    <text evidence="12">The sequence shown here is derived from an EMBL/GenBank/DDBJ whole genome shotgun (WGS) entry which is preliminary data.</text>
</comment>
<evidence type="ECO:0000256" key="1">
    <source>
        <dbReference type="ARBA" id="ARBA00004651"/>
    </source>
</evidence>
<dbReference type="PANTHER" id="PTHR32507">
    <property type="entry name" value="NA(+)/H(+) ANTIPORTER 1"/>
    <property type="match status" value="1"/>
</dbReference>
<dbReference type="NCBIfam" id="NF003715">
    <property type="entry name" value="PRK05326.1-2"/>
    <property type="match status" value="1"/>
</dbReference>
<evidence type="ECO:0000259" key="11">
    <source>
        <dbReference type="PROSITE" id="PS51202"/>
    </source>
</evidence>
<accession>A0A839U1U1</accession>
<evidence type="ECO:0000256" key="4">
    <source>
        <dbReference type="ARBA" id="ARBA00022475"/>
    </source>
</evidence>
<dbReference type="PANTHER" id="PTHR32507:SF7">
    <property type="entry name" value="K(+)_H(+) ANTIPORTER NHAP2"/>
    <property type="match status" value="1"/>
</dbReference>
<dbReference type="Pfam" id="PF00999">
    <property type="entry name" value="Na_H_Exchanger"/>
    <property type="match status" value="1"/>
</dbReference>
<evidence type="ECO:0000256" key="9">
    <source>
        <dbReference type="SAM" id="MobiDB-lite"/>
    </source>
</evidence>
<reference evidence="12 13" key="1">
    <citation type="submission" date="2020-08" db="EMBL/GenBank/DDBJ databases">
        <title>Genomic Encyclopedia of Type Strains, Phase III (KMG-III): the genomes of soil and plant-associated and newly described type strains.</title>
        <authorList>
            <person name="Whitman W."/>
        </authorList>
    </citation>
    <scope>NUCLEOTIDE SEQUENCE [LARGE SCALE GENOMIC DNA]</scope>
    <source>
        <strain evidence="12 13">CECT 5831</strain>
    </source>
</reference>
<keyword evidence="6 10" id="KW-1133">Transmembrane helix</keyword>
<dbReference type="EMBL" id="JACHXJ010000007">
    <property type="protein sequence ID" value="MBB3131628.1"/>
    <property type="molecule type" value="Genomic_DNA"/>
</dbReference>
<proteinExistence type="predicted"/>
<dbReference type="GO" id="GO:0006813">
    <property type="term" value="P:potassium ion transport"/>
    <property type="evidence" value="ECO:0007669"/>
    <property type="project" value="InterPro"/>
</dbReference>
<dbReference type="InterPro" id="IPR036721">
    <property type="entry name" value="RCK_C_sf"/>
</dbReference>
<evidence type="ECO:0000256" key="5">
    <source>
        <dbReference type="ARBA" id="ARBA00022692"/>
    </source>
</evidence>
<dbReference type="NCBIfam" id="NF003716">
    <property type="entry name" value="PRK05326.1-3"/>
    <property type="match status" value="1"/>
</dbReference>
<feature type="transmembrane region" description="Helical" evidence="10">
    <location>
        <begin position="89"/>
        <end position="113"/>
    </location>
</feature>
<evidence type="ECO:0000256" key="2">
    <source>
        <dbReference type="ARBA" id="ARBA00022448"/>
    </source>
</evidence>
<feature type="transmembrane region" description="Helical" evidence="10">
    <location>
        <begin position="300"/>
        <end position="318"/>
    </location>
</feature>
<evidence type="ECO:0000313" key="12">
    <source>
        <dbReference type="EMBL" id="MBB3131628.1"/>
    </source>
</evidence>
<feature type="transmembrane region" description="Helical" evidence="10">
    <location>
        <begin position="187"/>
        <end position="209"/>
    </location>
</feature>
<dbReference type="GO" id="GO:0005886">
    <property type="term" value="C:plasma membrane"/>
    <property type="evidence" value="ECO:0007669"/>
    <property type="project" value="UniProtKB-SubCell"/>
</dbReference>
<dbReference type="GO" id="GO:0015297">
    <property type="term" value="F:antiporter activity"/>
    <property type="evidence" value="ECO:0007669"/>
    <property type="project" value="UniProtKB-KW"/>
</dbReference>
<feature type="transmembrane region" description="Helical" evidence="10">
    <location>
        <begin position="6"/>
        <end position="24"/>
    </location>
</feature>
<comment type="subcellular location">
    <subcellularLocation>
        <location evidence="1">Cell membrane</location>
        <topology evidence="1">Multi-pass membrane protein</topology>
    </subcellularLocation>
</comment>
<feature type="transmembrane region" description="Helical" evidence="10">
    <location>
        <begin position="363"/>
        <end position="389"/>
    </location>
</feature>
<organism evidence="12 13">
    <name type="scientific">Paenibacillus rhizosphaerae</name>
    <dbReference type="NCBI Taxonomy" id="297318"/>
    <lineage>
        <taxon>Bacteria</taxon>
        <taxon>Bacillati</taxon>
        <taxon>Bacillota</taxon>
        <taxon>Bacilli</taxon>
        <taxon>Bacillales</taxon>
        <taxon>Paenibacillaceae</taxon>
        <taxon>Paenibacillus</taxon>
    </lineage>
</organism>
<keyword evidence="5 10" id="KW-0812">Transmembrane</keyword>
<gene>
    <name evidence="12" type="ORF">FHS19_006351</name>
</gene>
<feature type="transmembrane region" description="Helical" evidence="10">
    <location>
        <begin position="31"/>
        <end position="51"/>
    </location>
</feature>
<dbReference type="PROSITE" id="PS51202">
    <property type="entry name" value="RCK_C"/>
    <property type="match status" value="1"/>
</dbReference>
<feature type="transmembrane region" description="Helical" evidence="10">
    <location>
        <begin position="229"/>
        <end position="250"/>
    </location>
</feature>
<dbReference type="Gene3D" id="3.30.70.1450">
    <property type="entry name" value="Regulator of K+ conductance, C-terminal domain"/>
    <property type="match status" value="1"/>
</dbReference>
<keyword evidence="7" id="KW-0406">Ion transport</keyword>